<evidence type="ECO:0000256" key="2">
    <source>
        <dbReference type="SAM" id="SignalP"/>
    </source>
</evidence>
<feature type="signal peptide" evidence="2">
    <location>
        <begin position="1"/>
        <end position="31"/>
    </location>
</feature>
<protein>
    <recommendedName>
        <fullName evidence="5">Prolamin-like domain-containing protein</fullName>
    </recommendedName>
</protein>
<feature type="compositionally biased region" description="Pro residues" evidence="1">
    <location>
        <begin position="34"/>
        <end position="66"/>
    </location>
</feature>
<evidence type="ECO:0008006" key="5">
    <source>
        <dbReference type="Google" id="ProtNLM"/>
    </source>
</evidence>
<dbReference type="Proteomes" id="UP001497516">
    <property type="component" value="Chromosome 9"/>
</dbReference>
<name>A0AAV2GZS1_9ROSI</name>
<dbReference type="GO" id="GO:0005576">
    <property type="term" value="C:extracellular region"/>
    <property type="evidence" value="ECO:0007669"/>
    <property type="project" value="TreeGrafter"/>
</dbReference>
<evidence type="ECO:0000256" key="1">
    <source>
        <dbReference type="SAM" id="MobiDB-lite"/>
    </source>
</evidence>
<organism evidence="3 4">
    <name type="scientific">Linum trigynum</name>
    <dbReference type="NCBI Taxonomy" id="586398"/>
    <lineage>
        <taxon>Eukaryota</taxon>
        <taxon>Viridiplantae</taxon>
        <taxon>Streptophyta</taxon>
        <taxon>Embryophyta</taxon>
        <taxon>Tracheophyta</taxon>
        <taxon>Spermatophyta</taxon>
        <taxon>Magnoliopsida</taxon>
        <taxon>eudicotyledons</taxon>
        <taxon>Gunneridae</taxon>
        <taxon>Pentapetalae</taxon>
        <taxon>rosids</taxon>
        <taxon>fabids</taxon>
        <taxon>Malpighiales</taxon>
        <taxon>Linaceae</taxon>
        <taxon>Linum</taxon>
    </lineage>
</organism>
<proteinExistence type="predicted"/>
<reference evidence="3 4" key="1">
    <citation type="submission" date="2024-04" db="EMBL/GenBank/DDBJ databases">
        <authorList>
            <person name="Fracassetti M."/>
        </authorList>
    </citation>
    <scope>NUCLEOTIDE SEQUENCE [LARGE SCALE GENOMIC DNA]</scope>
</reference>
<evidence type="ECO:0000313" key="4">
    <source>
        <dbReference type="Proteomes" id="UP001497516"/>
    </source>
</evidence>
<sequence>MSSSSPLTSSNLTMLTVAALLALTLATIASAHVPPAPTTPTPGAPSPPTDPSPQTPPTTPTTPPPTDVNNPPCCDVLKGVPGCRDQIHKTFTTISGGVSASREASVDISGSYVKLGSACCQIINSVSDVCWKMMFPKCPVALFFRGTCSVFGTDEQKPSLMNSVQCISALRKIPGCMKQVNETASLLTRFSIQGMKTHKGMRTEILGMGQTCCQAAGGITDSCWQEMYPKYPAVPRLVKGVCSVVDRAAAVGGGGRVKEAIMNHREERMQGQGSVHIVGDGNVKEAILNHREERLQKMKDSAGGGDGKLPVAPPVA</sequence>
<keyword evidence="4" id="KW-1185">Reference proteome</keyword>
<dbReference type="PANTHER" id="PTHR31181:SF67">
    <property type="entry name" value="PROLAMIN-LIKE PROTEIN (DUF1278)"/>
    <property type="match status" value="1"/>
</dbReference>
<dbReference type="GO" id="GO:2000008">
    <property type="term" value="P:regulation of protein localization to cell surface"/>
    <property type="evidence" value="ECO:0007669"/>
    <property type="project" value="TreeGrafter"/>
</dbReference>
<gene>
    <name evidence="3" type="ORF">LTRI10_LOCUS53951</name>
</gene>
<dbReference type="GO" id="GO:0031982">
    <property type="term" value="C:vesicle"/>
    <property type="evidence" value="ECO:0007669"/>
    <property type="project" value="TreeGrafter"/>
</dbReference>
<keyword evidence="2" id="KW-0732">Signal</keyword>
<feature type="chain" id="PRO_5043483435" description="Prolamin-like domain-containing protein" evidence="2">
    <location>
        <begin position="32"/>
        <end position="316"/>
    </location>
</feature>
<evidence type="ECO:0000313" key="3">
    <source>
        <dbReference type="EMBL" id="CAL1414815.1"/>
    </source>
</evidence>
<dbReference type="AlphaFoldDB" id="A0AAV2GZS1"/>
<feature type="region of interest" description="Disordered" evidence="1">
    <location>
        <begin position="33"/>
        <end position="71"/>
    </location>
</feature>
<dbReference type="GO" id="GO:0009567">
    <property type="term" value="P:double fertilization forming a zygote and endosperm"/>
    <property type="evidence" value="ECO:0007669"/>
    <property type="project" value="TreeGrafter"/>
</dbReference>
<accession>A0AAV2GZS1</accession>
<dbReference type="GO" id="GO:0080155">
    <property type="term" value="P:regulation of double fertilization forming a zygote and endosperm"/>
    <property type="evidence" value="ECO:0007669"/>
    <property type="project" value="TreeGrafter"/>
</dbReference>
<dbReference type="EMBL" id="OZ034822">
    <property type="protein sequence ID" value="CAL1414815.1"/>
    <property type="molecule type" value="Genomic_DNA"/>
</dbReference>
<dbReference type="PANTHER" id="PTHR31181">
    <property type="entry name" value="EGG CELL-SECRETED PROTEIN 1.4"/>
    <property type="match status" value="1"/>
</dbReference>